<dbReference type="Proteomes" id="UP000467841">
    <property type="component" value="Unassembled WGS sequence"/>
</dbReference>
<dbReference type="CDD" id="cd06222">
    <property type="entry name" value="RNase_H_like"/>
    <property type="match status" value="1"/>
</dbReference>
<evidence type="ECO:0000313" key="2">
    <source>
        <dbReference type="EMBL" id="CAA7023536.1"/>
    </source>
</evidence>
<organism evidence="2 3">
    <name type="scientific">Microthlaspi erraticum</name>
    <dbReference type="NCBI Taxonomy" id="1685480"/>
    <lineage>
        <taxon>Eukaryota</taxon>
        <taxon>Viridiplantae</taxon>
        <taxon>Streptophyta</taxon>
        <taxon>Embryophyta</taxon>
        <taxon>Tracheophyta</taxon>
        <taxon>Spermatophyta</taxon>
        <taxon>Magnoliopsida</taxon>
        <taxon>eudicotyledons</taxon>
        <taxon>Gunneridae</taxon>
        <taxon>Pentapetalae</taxon>
        <taxon>rosids</taxon>
        <taxon>malvids</taxon>
        <taxon>Brassicales</taxon>
        <taxon>Brassicaceae</taxon>
        <taxon>Coluteocarpeae</taxon>
        <taxon>Microthlaspi</taxon>
    </lineage>
</organism>
<dbReference type="SUPFAM" id="SSF53098">
    <property type="entry name" value="Ribonuclease H-like"/>
    <property type="match status" value="1"/>
</dbReference>
<dbReference type="PANTHER" id="PTHR46890:SF48">
    <property type="entry name" value="RNA-DIRECTED DNA POLYMERASE"/>
    <property type="match status" value="1"/>
</dbReference>
<dbReference type="InterPro" id="IPR000477">
    <property type="entry name" value="RT_dom"/>
</dbReference>
<dbReference type="InterPro" id="IPR002156">
    <property type="entry name" value="RNaseH_domain"/>
</dbReference>
<dbReference type="InterPro" id="IPR043502">
    <property type="entry name" value="DNA/RNA_pol_sf"/>
</dbReference>
<dbReference type="PROSITE" id="PS50878">
    <property type="entry name" value="RT_POL"/>
    <property type="match status" value="1"/>
</dbReference>
<dbReference type="GO" id="GO:0003676">
    <property type="term" value="F:nucleic acid binding"/>
    <property type="evidence" value="ECO:0007669"/>
    <property type="project" value="InterPro"/>
</dbReference>
<dbReference type="GO" id="GO:0004523">
    <property type="term" value="F:RNA-DNA hybrid ribonuclease activity"/>
    <property type="evidence" value="ECO:0007669"/>
    <property type="project" value="InterPro"/>
</dbReference>
<sequence>MASGEGDQAIILEINQRLKVAYQKEEDYWKQRSRTLWLALGDKNSGFFHAMTRGRTAINKLAILEDKNGVAVYEESKILEVISSYFQDLFITHSSPCSETVNQALQPCISQAMNDALIADPSALEIKTALFSINPDKAPGPDGFSAGFFQTNWSVMGPQIVKEVQEIFDERTIPSSINSTFVRLIPKVTSPKTVAEYRPIALCNVYYKIISKILTRRLQPILPTIISEIQTAFVPERAISDNVLITHETLHYLKSSGATKYCSMAVKTDMSKAYDRLEWSFNLAVMERMGFHQKWINWIFQCISTVSYAFLINGAAAGRVDPLRGIRQGDPLLPFIFFLCTEVLSGLFKKAQENGSMPGISVSRQSPKINHLLFADDTIFFSKTNPRSCETLCSILKKYEEASGQQINLQKSSITFSRKTPQDIRERVKVPLGINKEGGQGKYLGLPESFGRRKKDLFTLIVDRVRQRAIKYSSRFLSMAGKMTMIKSVLSAIPTYAMSCFKLPAGLYKRIQSAITRFWWDTTLGKKKMSWISWTRLTRSKKQGGLGFREIQSFNDSLLAKISWRILQNPSCLLSKVLLGKYCKDKTFLNVPITTSTSHETLNKAIVEAREWQQAQKEPENPPTRPPQSNQVAIQPNTISCFTDGAWSEENGIGGFSWVFADDSGTIIDSGQGAERFVSSPFMAEALAIRSAFHHAIEKGFSKIHLKSDA</sequence>
<reference evidence="2" key="1">
    <citation type="submission" date="2020-01" db="EMBL/GenBank/DDBJ databases">
        <authorList>
            <person name="Mishra B."/>
        </authorList>
    </citation>
    <scope>NUCLEOTIDE SEQUENCE [LARGE SCALE GENOMIC DNA]</scope>
</reference>
<evidence type="ECO:0000313" key="3">
    <source>
        <dbReference type="Proteomes" id="UP000467841"/>
    </source>
</evidence>
<comment type="caution">
    <text evidence="2">The sequence shown here is derived from an EMBL/GenBank/DDBJ whole genome shotgun (WGS) entry which is preliminary data.</text>
</comment>
<dbReference type="CDD" id="cd01650">
    <property type="entry name" value="RT_nLTR_like"/>
    <property type="match status" value="1"/>
</dbReference>
<dbReference type="InterPro" id="IPR012337">
    <property type="entry name" value="RNaseH-like_sf"/>
</dbReference>
<dbReference type="AlphaFoldDB" id="A0A6D2I5C7"/>
<name>A0A6D2I5C7_9BRAS</name>
<dbReference type="InterPro" id="IPR044730">
    <property type="entry name" value="RNase_H-like_dom_plant"/>
</dbReference>
<dbReference type="Pfam" id="PF00078">
    <property type="entry name" value="RVT_1"/>
    <property type="match status" value="1"/>
</dbReference>
<proteinExistence type="predicted"/>
<protein>
    <recommendedName>
        <fullName evidence="1">Reverse transcriptase domain-containing protein</fullName>
    </recommendedName>
</protein>
<gene>
    <name evidence="2" type="ORF">MERR_LOCUS10771</name>
</gene>
<dbReference type="Gene3D" id="3.30.420.10">
    <property type="entry name" value="Ribonuclease H-like superfamily/Ribonuclease H"/>
    <property type="match status" value="1"/>
</dbReference>
<dbReference type="OrthoDB" id="416119at2759"/>
<evidence type="ECO:0000259" key="1">
    <source>
        <dbReference type="PROSITE" id="PS50878"/>
    </source>
</evidence>
<dbReference type="EMBL" id="CACVBM020000788">
    <property type="protein sequence ID" value="CAA7023536.1"/>
    <property type="molecule type" value="Genomic_DNA"/>
</dbReference>
<dbReference type="PANTHER" id="PTHR46890">
    <property type="entry name" value="NON-LTR RETROLELEMENT REVERSE TRANSCRIPTASE-LIKE PROTEIN-RELATED"/>
    <property type="match status" value="1"/>
</dbReference>
<accession>A0A6D2I5C7</accession>
<dbReference type="InterPro" id="IPR052343">
    <property type="entry name" value="Retrotransposon-Effector_Assoc"/>
</dbReference>
<feature type="domain" description="Reverse transcriptase" evidence="1">
    <location>
        <begin position="166"/>
        <end position="436"/>
    </location>
</feature>
<dbReference type="InterPro" id="IPR036397">
    <property type="entry name" value="RNaseH_sf"/>
</dbReference>
<dbReference type="SUPFAM" id="SSF56672">
    <property type="entry name" value="DNA/RNA polymerases"/>
    <property type="match status" value="1"/>
</dbReference>
<dbReference type="Pfam" id="PF13456">
    <property type="entry name" value="RVT_3"/>
    <property type="match status" value="1"/>
</dbReference>
<keyword evidence="3" id="KW-1185">Reference proteome</keyword>